<dbReference type="Proteomes" id="UP000440304">
    <property type="component" value="Unassembled WGS sequence"/>
</dbReference>
<evidence type="ECO:0000313" key="2">
    <source>
        <dbReference type="Proteomes" id="UP000440304"/>
    </source>
</evidence>
<organism evidence="1 2">
    <name type="scientific">Shinella zoogloeoides</name>
    <name type="common">Crabtreella saccharophila</name>
    <dbReference type="NCBI Taxonomy" id="352475"/>
    <lineage>
        <taxon>Bacteria</taxon>
        <taxon>Pseudomonadati</taxon>
        <taxon>Pseudomonadota</taxon>
        <taxon>Alphaproteobacteria</taxon>
        <taxon>Hyphomicrobiales</taxon>
        <taxon>Rhizobiaceae</taxon>
        <taxon>Shinella</taxon>
    </lineage>
</organism>
<sequence>MSNTPHTLGDEFPDQMDAIHALKAKSPEFAHVLTEYDAVNDKIHRSETRLDAISEAAEADLRRQRLMLKDKIVASLRNA</sequence>
<dbReference type="OrthoDB" id="1263265at2"/>
<comment type="caution">
    <text evidence="1">The sequence shown here is derived from an EMBL/GenBank/DDBJ whole genome shotgun (WGS) entry which is preliminary data.</text>
</comment>
<dbReference type="InterPro" id="IPR007420">
    <property type="entry name" value="DUF465"/>
</dbReference>
<dbReference type="AlphaFoldDB" id="A0A6N8TPQ7"/>
<evidence type="ECO:0000313" key="1">
    <source>
        <dbReference type="EMBL" id="MXO03060.1"/>
    </source>
</evidence>
<name>A0A6N8TPQ7_SHIZO</name>
<dbReference type="EMBL" id="WUML01000050">
    <property type="protein sequence ID" value="MXO03060.1"/>
    <property type="molecule type" value="Genomic_DNA"/>
</dbReference>
<dbReference type="Gene3D" id="6.10.280.50">
    <property type="match status" value="1"/>
</dbReference>
<dbReference type="RefSeq" id="WP_023513018.1">
    <property type="nucleotide sequence ID" value="NZ_CP086610.1"/>
</dbReference>
<dbReference type="Pfam" id="PF04325">
    <property type="entry name" value="DUF465"/>
    <property type="match status" value="1"/>
</dbReference>
<protein>
    <submittedName>
        <fullName evidence="1">DUF465 domain-containing protein</fullName>
    </submittedName>
</protein>
<reference evidence="1 2" key="1">
    <citation type="submission" date="2019-12" db="EMBL/GenBank/DDBJ databases">
        <title>Shinella granuli gen. nov., sp. nov., and proposal of the reclassification of Zoogloea ramigera ATCC 19623 as Shinella zoogloeoides sp. nov.</title>
        <authorList>
            <person name="Gao J."/>
        </authorList>
    </citation>
    <scope>NUCLEOTIDE SEQUENCE [LARGE SCALE GENOMIC DNA]</scope>
    <source>
        <strain evidence="1 2">DSM 287</strain>
    </source>
</reference>
<proteinExistence type="predicted"/>
<accession>A0A6N8TPQ7</accession>
<gene>
    <name evidence="1" type="ORF">GR156_22490</name>
</gene>
<dbReference type="InterPro" id="IPR038444">
    <property type="entry name" value="DUF465_sf"/>
</dbReference>